<dbReference type="PRINTS" id="PR00031">
    <property type="entry name" value="HTHREPRESSR"/>
</dbReference>
<keyword evidence="1 4" id="KW-0238">DNA-binding</keyword>
<dbReference type="Gene3D" id="1.10.10.60">
    <property type="entry name" value="Homeodomain-like"/>
    <property type="match status" value="1"/>
</dbReference>
<evidence type="ECO:0000256" key="3">
    <source>
        <dbReference type="ARBA" id="ARBA00023242"/>
    </source>
</evidence>
<dbReference type="GO" id="GO:1990837">
    <property type="term" value="F:sequence-specific double-stranded DNA binding"/>
    <property type="evidence" value="ECO:0007669"/>
    <property type="project" value="TreeGrafter"/>
</dbReference>
<dbReference type="AlphaFoldDB" id="A0AA85KFH7"/>
<dbReference type="PROSITE" id="PS00027">
    <property type="entry name" value="HOMEOBOX_1"/>
    <property type="match status" value="1"/>
</dbReference>
<dbReference type="GO" id="GO:0048812">
    <property type="term" value="P:neuron projection morphogenesis"/>
    <property type="evidence" value="ECO:0007669"/>
    <property type="project" value="TreeGrafter"/>
</dbReference>
<dbReference type="InterPro" id="IPR001356">
    <property type="entry name" value="HD"/>
</dbReference>
<organism evidence="8 9">
    <name type="scientific">Trichobilharzia regenti</name>
    <name type="common">Nasal bird schistosome</name>
    <dbReference type="NCBI Taxonomy" id="157069"/>
    <lineage>
        <taxon>Eukaryota</taxon>
        <taxon>Metazoa</taxon>
        <taxon>Spiralia</taxon>
        <taxon>Lophotrochozoa</taxon>
        <taxon>Platyhelminthes</taxon>
        <taxon>Trematoda</taxon>
        <taxon>Digenea</taxon>
        <taxon>Strigeidida</taxon>
        <taxon>Schistosomatoidea</taxon>
        <taxon>Schistosomatidae</taxon>
        <taxon>Trichobilharzia</taxon>
    </lineage>
</organism>
<dbReference type="InterPro" id="IPR000047">
    <property type="entry name" value="HTH_motif"/>
</dbReference>
<feature type="domain" description="Homeobox" evidence="7">
    <location>
        <begin position="343"/>
        <end position="403"/>
    </location>
</feature>
<dbReference type="SUPFAM" id="SSF46689">
    <property type="entry name" value="Homeodomain-like"/>
    <property type="match status" value="1"/>
</dbReference>
<reference evidence="9" key="2">
    <citation type="submission" date="2023-11" db="UniProtKB">
        <authorList>
            <consortium name="WormBaseParasite"/>
        </authorList>
    </citation>
    <scope>IDENTIFICATION</scope>
</reference>
<dbReference type="Proteomes" id="UP000050795">
    <property type="component" value="Unassembled WGS sequence"/>
</dbReference>
<dbReference type="InterPro" id="IPR020479">
    <property type="entry name" value="HD_metazoa"/>
</dbReference>
<feature type="compositionally biased region" description="Polar residues" evidence="6">
    <location>
        <begin position="253"/>
        <end position="269"/>
    </location>
</feature>
<dbReference type="GO" id="GO:0007417">
    <property type="term" value="P:central nervous system development"/>
    <property type="evidence" value="ECO:0007669"/>
    <property type="project" value="TreeGrafter"/>
</dbReference>
<name>A0AA85KFH7_TRIRE</name>
<accession>A0AA85KFH7</accession>
<evidence type="ECO:0000256" key="6">
    <source>
        <dbReference type="SAM" id="MobiDB-lite"/>
    </source>
</evidence>
<dbReference type="GO" id="GO:0005634">
    <property type="term" value="C:nucleus"/>
    <property type="evidence" value="ECO:0007669"/>
    <property type="project" value="UniProtKB-SubCell"/>
</dbReference>
<dbReference type="InterPro" id="IPR042768">
    <property type="entry name" value="MNX1/Ceh-12"/>
</dbReference>
<feature type="region of interest" description="Disordered" evidence="6">
    <location>
        <begin position="248"/>
        <end position="305"/>
    </location>
</feature>
<keyword evidence="3 4" id="KW-0539">Nucleus</keyword>
<evidence type="ECO:0000256" key="4">
    <source>
        <dbReference type="PROSITE-ProRule" id="PRU00108"/>
    </source>
</evidence>
<reference evidence="8" key="1">
    <citation type="submission" date="2022-06" db="EMBL/GenBank/DDBJ databases">
        <authorList>
            <person name="Berger JAMES D."/>
            <person name="Berger JAMES D."/>
        </authorList>
    </citation>
    <scope>NUCLEOTIDE SEQUENCE [LARGE SCALE GENOMIC DNA]</scope>
</reference>
<evidence type="ECO:0000313" key="8">
    <source>
        <dbReference type="Proteomes" id="UP000050795"/>
    </source>
</evidence>
<feature type="DNA-binding region" description="Homeobox" evidence="4">
    <location>
        <begin position="345"/>
        <end position="404"/>
    </location>
</feature>
<dbReference type="PROSITE" id="PS50071">
    <property type="entry name" value="HOMEOBOX_2"/>
    <property type="match status" value="1"/>
</dbReference>
<evidence type="ECO:0000256" key="5">
    <source>
        <dbReference type="RuleBase" id="RU000682"/>
    </source>
</evidence>
<evidence type="ECO:0000256" key="1">
    <source>
        <dbReference type="ARBA" id="ARBA00023125"/>
    </source>
</evidence>
<evidence type="ECO:0000313" key="9">
    <source>
        <dbReference type="WBParaSite" id="TREG1_86550.1"/>
    </source>
</evidence>
<proteinExistence type="predicted"/>
<feature type="region of interest" description="Disordered" evidence="6">
    <location>
        <begin position="403"/>
        <end position="427"/>
    </location>
</feature>
<dbReference type="CDD" id="cd00086">
    <property type="entry name" value="homeodomain"/>
    <property type="match status" value="1"/>
</dbReference>
<comment type="subcellular location">
    <subcellularLocation>
        <location evidence="4 5">Nucleus</location>
    </subcellularLocation>
</comment>
<keyword evidence="8" id="KW-1185">Reference proteome</keyword>
<dbReference type="InterPro" id="IPR009057">
    <property type="entry name" value="Homeodomain-like_sf"/>
</dbReference>
<evidence type="ECO:0000256" key="2">
    <source>
        <dbReference type="ARBA" id="ARBA00023155"/>
    </source>
</evidence>
<dbReference type="Pfam" id="PF00046">
    <property type="entry name" value="Homeodomain"/>
    <property type="match status" value="1"/>
</dbReference>
<dbReference type="PRINTS" id="PR00024">
    <property type="entry name" value="HOMEOBOX"/>
</dbReference>
<dbReference type="PANTHER" id="PTHR24335:SF4">
    <property type="entry name" value="EXTRA-EXTRA"/>
    <property type="match status" value="1"/>
</dbReference>
<dbReference type="PANTHER" id="PTHR24335">
    <property type="entry name" value="MOTOR NEURON AND PANCREAS HOMEOBOX PROTEIN"/>
    <property type="match status" value="1"/>
</dbReference>
<dbReference type="SMART" id="SM00389">
    <property type="entry name" value="HOX"/>
    <property type="match status" value="1"/>
</dbReference>
<dbReference type="InterPro" id="IPR017970">
    <property type="entry name" value="Homeobox_CS"/>
</dbReference>
<protein>
    <recommendedName>
        <fullName evidence="7">Homeobox domain-containing protein</fullName>
    </recommendedName>
</protein>
<dbReference type="WBParaSite" id="TREG1_86550.1">
    <property type="protein sequence ID" value="TREG1_86550.1"/>
    <property type="gene ID" value="TREG1_86550"/>
</dbReference>
<evidence type="ECO:0000259" key="7">
    <source>
        <dbReference type="PROSITE" id="PS50071"/>
    </source>
</evidence>
<sequence>MDHAFSIASLLEAENQKFLNNCNTTNDNANDNVDNKVYYDNNSYKFTDIHCISKNVFKSASTPDIQDELNMYLQSENQFTSSSSCTTTTTSILNTLITPTTSISHSFLHHKLYQDIYKDLCQSSESIYAQQVNNSDEIADENSHEEDSNTIVNYSPLKTFNWALTGQYENSTNIDINNNNNIHRPEYILCKNQLTHWFNQVNKIRHEQNINSNANTITTSQSIDANNNNNNLNQSLIKKLSANDPHLSRDIKSSYSSNSNIPETMNTTNSYKSSSISSKKSDKSGKISKHPINETQSDNSSDKNSNANQILQSQIHWYNSNLIKRYFEGHAISFGLSSNFLIGKTRRPRTAFTSQQLLELEQQFITNKYLSRPRRFEVATSLGLTETQVKIWFQNRRMKWKRSQRSRQSESVSPSLNEAKNSDEVHSECEDYYMSTLLDKEEAKEPEKANTSKLMKFNQKYLGSR</sequence>
<keyword evidence="2 4" id="KW-0371">Homeobox</keyword>
<dbReference type="GO" id="GO:0000981">
    <property type="term" value="F:DNA-binding transcription factor activity, RNA polymerase II-specific"/>
    <property type="evidence" value="ECO:0007669"/>
    <property type="project" value="InterPro"/>
</dbReference>